<keyword evidence="5" id="KW-0175">Coiled coil</keyword>
<organism evidence="8 9">
    <name type="scientific">Holothuria leucospilota</name>
    <name type="common">Black long sea cucumber</name>
    <name type="synonym">Mertensiothuria leucospilota</name>
    <dbReference type="NCBI Taxonomy" id="206669"/>
    <lineage>
        <taxon>Eukaryota</taxon>
        <taxon>Metazoa</taxon>
        <taxon>Echinodermata</taxon>
        <taxon>Eleutherozoa</taxon>
        <taxon>Echinozoa</taxon>
        <taxon>Holothuroidea</taxon>
        <taxon>Aspidochirotacea</taxon>
        <taxon>Aspidochirotida</taxon>
        <taxon>Holothuriidae</taxon>
        <taxon>Holothuria</taxon>
    </lineage>
</organism>
<dbReference type="PROSITE" id="PS50119">
    <property type="entry name" value="ZF_BBOX"/>
    <property type="match status" value="1"/>
</dbReference>
<dbReference type="Gene3D" id="3.30.160.60">
    <property type="entry name" value="Classic Zinc Finger"/>
    <property type="match status" value="1"/>
</dbReference>
<dbReference type="AlphaFoldDB" id="A0A9Q1CET6"/>
<dbReference type="PANTHER" id="PTHR25462:SF296">
    <property type="entry name" value="MEIOTIC P26, ISOFORM F"/>
    <property type="match status" value="1"/>
</dbReference>
<evidence type="ECO:0000259" key="7">
    <source>
        <dbReference type="PROSITE" id="PS50119"/>
    </source>
</evidence>
<protein>
    <submittedName>
        <fullName evidence="8">E3 ubiquitin-protein ligase TRIM56</fullName>
    </submittedName>
</protein>
<dbReference type="InterPro" id="IPR017907">
    <property type="entry name" value="Znf_RING_CS"/>
</dbReference>
<dbReference type="Proteomes" id="UP001152320">
    <property type="component" value="Chromosome 4"/>
</dbReference>
<evidence type="ECO:0000256" key="2">
    <source>
        <dbReference type="ARBA" id="ARBA00022771"/>
    </source>
</evidence>
<accession>A0A9Q1CET6</accession>
<dbReference type="InterPro" id="IPR011042">
    <property type="entry name" value="6-blade_b-propeller_TolB-like"/>
</dbReference>
<evidence type="ECO:0000256" key="1">
    <source>
        <dbReference type="ARBA" id="ARBA00022723"/>
    </source>
</evidence>
<evidence type="ECO:0000256" key="3">
    <source>
        <dbReference type="ARBA" id="ARBA00022833"/>
    </source>
</evidence>
<dbReference type="Pfam" id="PF00097">
    <property type="entry name" value="zf-C3HC4"/>
    <property type="match status" value="1"/>
</dbReference>
<proteinExistence type="predicted"/>
<dbReference type="SUPFAM" id="SSF101898">
    <property type="entry name" value="NHL repeat"/>
    <property type="match status" value="1"/>
</dbReference>
<dbReference type="OrthoDB" id="264520at2759"/>
<feature type="coiled-coil region" evidence="5">
    <location>
        <begin position="222"/>
        <end position="348"/>
    </location>
</feature>
<feature type="domain" description="B box-type" evidence="7">
    <location>
        <begin position="102"/>
        <end position="143"/>
    </location>
</feature>
<dbReference type="InterPro" id="IPR013083">
    <property type="entry name" value="Znf_RING/FYVE/PHD"/>
</dbReference>
<keyword evidence="2 4" id="KW-0863">Zinc-finger</keyword>
<comment type="caution">
    <text evidence="8">The sequence shown here is derived from an EMBL/GenBank/DDBJ whole genome shotgun (WGS) entry which is preliminary data.</text>
</comment>
<feature type="domain" description="RING-type" evidence="6">
    <location>
        <begin position="18"/>
        <end position="61"/>
    </location>
</feature>
<dbReference type="EMBL" id="JAIZAY010000004">
    <property type="protein sequence ID" value="KAJ8044021.1"/>
    <property type="molecule type" value="Genomic_DNA"/>
</dbReference>
<sequence length="727" mass="83728">MATGFNQLRGIDEDFCQCPICLQQYKEPRLLPCLHRYCSDCLKQLIEENEEATVLSCSECRGQFPLPKEGVAGFKLDFYMKDVIEYIHLRKSFDDKHLRECCDCSKNVKVTAYCFKCSGYLCKKCYGSHVTKKSLNDHKQHTVSLEELKSKGMTLEVFADLKEAPKCQSHPEDFCLHCCGTCGNIPICLTCTYESHENHIINDVGVLAKEEKEKLTHKLFELDQHKDRMLKMSENLTRITEELTAGFNGKKENFHLRHEKEVEVIKAEIEKLENDNKIRLTVIENNMQKELIESRKQMDEEIEAIKKKYENINEKIKIKNEEMLVTFQRKQESKIEKSRKKIIFLEREFQTFMTTFEERQNDRFVTLQDKLYFIEGTRKRYENLMATGHSVLETSNDWAVVQSIPDICKAIDPLREDMKREFPDLEGVSVVEISPDLTEDKKFPVIIEGIKSSEWRITGITSTSSDSAVITGCTPVGYQSHITVINMKGKVLHQQKIKGSMYWPSSFCAFLSEFTVVIVRESNEIGLFDFRDNSYAKKTITDVISSWPSGRSVLCVSTDPTNKLIFVGGDNSREVYVFDDQLDFLKTLMLPRVIQCPYDMAVSAGNLLVCDFTGKRAFVVSTDMTERGETEQILHEFTKSDLYGDNWQPLSVCSDRSGFIYILWKTGNYTSEKRIVVQYSQDGRQLLRARQIDANDATCMTTVVTGLTEKLLVTTWNSGKLFIYNIK</sequence>
<dbReference type="InterPro" id="IPR000315">
    <property type="entry name" value="Znf_B-box"/>
</dbReference>
<dbReference type="PANTHER" id="PTHR25462">
    <property type="entry name" value="BONUS, ISOFORM C-RELATED"/>
    <property type="match status" value="1"/>
</dbReference>
<evidence type="ECO:0000256" key="4">
    <source>
        <dbReference type="PROSITE-ProRule" id="PRU00024"/>
    </source>
</evidence>
<evidence type="ECO:0000313" key="8">
    <source>
        <dbReference type="EMBL" id="KAJ8044021.1"/>
    </source>
</evidence>
<name>A0A9Q1CET6_HOLLE</name>
<dbReference type="PROSITE" id="PS50089">
    <property type="entry name" value="ZF_RING_2"/>
    <property type="match status" value="1"/>
</dbReference>
<dbReference type="InterPro" id="IPR047153">
    <property type="entry name" value="TRIM45/56/19-like"/>
</dbReference>
<evidence type="ECO:0000259" key="6">
    <source>
        <dbReference type="PROSITE" id="PS50089"/>
    </source>
</evidence>
<evidence type="ECO:0000256" key="5">
    <source>
        <dbReference type="SAM" id="Coils"/>
    </source>
</evidence>
<evidence type="ECO:0000313" key="9">
    <source>
        <dbReference type="Proteomes" id="UP001152320"/>
    </source>
</evidence>
<dbReference type="InterPro" id="IPR018957">
    <property type="entry name" value="Znf_C3HC4_RING-type"/>
</dbReference>
<dbReference type="Gene3D" id="3.30.40.10">
    <property type="entry name" value="Zinc/RING finger domain, C3HC4 (zinc finger)"/>
    <property type="match status" value="1"/>
</dbReference>
<dbReference type="SMART" id="SM00184">
    <property type="entry name" value="RING"/>
    <property type="match status" value="1"/>
</dbReference>
<reference evidence="8" key="1">
    <citation type="submission" date="2021-10" db="EMBL/GenBank/DDBJ databases">
        <title>Tropical sea cucumber genome reveals ecological adaptation and Cuvierian tubules defense mechanism.</title>
        <authorList>
            <person name="Chen T."/>
        </authorList>
    </citation>
    <scope>NUCLEOTIDE SEQUENCE</scope>
    <source>
        <strain evidence="8">Nanhai2018</strain>
        <tissue evidence="8">Muscle</tissue>
    </source>
</reference>
<keyword evidence="9" id="KW-1185">Reference proteome</keyword>
<gene>
    <name evidence="8" type="ORF">HOLleu_11357</name>
</gene>
<dbReference type="Gene3D" id="2.120.10.30">
    <property type="entry name" value="TolB, C-terminal domain"/>
    <property type="match status" value="1"/>
</dbReference>
<dbReference type="PROSITE" id="PS00518">
    <property type="entry name" value="ZF_RING_1"/>
    <property type="match status" value="1"/>
</dbReference>
<keyword evidence="1" id="KW-0479">Metal-binding</keyword>
<dbReference type="SUPFAM" id="SSF57850">
    <property type="entry name" value="RING/U-box"/>
    <property type="match status" value="1"/>
</dbReference>
<dbReference type="InterPro" id="IPR001841">
    <property type="entry name" value="Znf_RING"/>
</dbReference>
<dbReference type="GO" id="GO:0008270">
    <property type="term" value="F:zinc ion binding"/>
    <property type="evidence" value="ECO:0007669"/>
    <property type="project" value="UniProtKB-KW"/>
</dbReference>
<keyword evidence="3" id="KW-0862">Zinc</keyword>